<dbReference type="EMBL" id="KQ976424">
    <property type="protein sequence ID" value="KYM88354.1"/>
    <property type="molecule type" value="Genomic_DNA"/>
</dbReference>
<sequence>MVDYGDMRPKSRGAHRTDVPCDPTCWRERTMDERQSDTNPMQGEGWNNIGCLKWQLGCLDKRGGSRDFMSDNDRAGNHVKCDKKCLWTWK</sequence>
<organism evidence="2 3">
    <name type="scientific">Atta colombica</name>
    <dbReference type="NCBI Taxonomy" id="520822"/>
    <lineage>
        <taxon>Eukaryota</taxon>
        <taxon>Metazoa</taxon>
        <taxon>Ecdysozoa</taxon>
        <taxon>Arthropoda</taxon>
        <taxon>Hexapoda</taxon>
        <taxon>Insecta</taxon>
        <taxon>Pterygota</taxon>
        <taxon>Neoptera</taxon>
        <taxon>Endopterygota</taxon>
        <taxon>Hymenoptera</taxon>
        <taxon>Apocrita</taxon>
        <taxon>Aculeata</taxon>
        <taxon>Formicoidea</taxon>
        <taxon>Formicidae</taxon>
        <taxon>Myrmicinae</taxon>
        <taxon>Atta</taxon>
    </lineage>
</organism>
<reference evidence="2 3" key="1">
    <citation type="submission" date="2015-09" db="EMBL/GenBank/DDBJ databases">
        <title>Atta colombica WGS genome.</title>
        <authorList>
            <person name="Nygaard S."/>
            <person name="Hu H."/>
            <person name="Boomsma J."/>
            <person name="Zhang G."/>
        </authorList>
    </citation>
    <scope>NUCLEOTIDE SEQUENCE [LARGE SCALE GENOMIC DNA]</scope>
    <source>
        <strain evidence="2">Treedump-2</strain>
        <tissue evidence="2">Whole body</tissue>
    </source>
</reference>
<accession>A0A195BQW6</accession>
<name>A0A195BQW6_9HYME</name>
<gene>
    <name evidence="2" type="ORF">ALC53_02836</name>
</gene>
<proteinExistence type="predicted"/>
<evidence type="ECO:0000313" key="2">
    <source>
        <dbReference type="EMBL" id="KYM88354.1"/>
    </source>
</evidence>
<evidence type="ECO:0000256" key="1">
    <source>
        <dbReference type="SAM" id="MobiDB-lite"/>
    </source>
</evidence>
<keyword evidence="3" id="KW-1185">Reference proteome</keyword>
<dbReference type="Proteomes" id="UP000078540">
    <property type="component" value="Unassembled WGS sequence"/>
</dbReference>
<protein>
    <submittedName>
        <fullName evidence="2">Uncharacterized protein</fullName>
    </submittedName>
</protein>
<dbReference type="AlphaFoldDB" id="A0A195BQW6"/>
<evidence type="ECO:0000313" key="3">
    <source>
        <dbReference type="Proteomes" id="UP000078540"/>
    </source>
</evidence>
<feature type="region of interest" description="Disordered" evidence="1">
    <location>
        <begin position="1"/>
        <end position="24"/>
    </location>
</feature>